<sequence>MDTESDTGLDTGLDIERLALVVARRAAAEIEDTARETYRVTRKSTEQDLLTEADLRSESVIMDLLRTARPDDAVLAEESGYQAGRSGVTWIVDPLDGTANFVRASPHYAVSVAAVSGERWLASVIVRPSDGQWMATLDGSLDGSFTRSPGPAERHVRVAVALPYGAEELKEAHGILRLVGRRYQVVRTGSAACDLLRVAARTLDAHIAVALPWWDTAAGHGLVRAGGGTVTRGRSLRRTRIDIAGEPAVVRALLGLLTEHRHVVG</sequence>
<organism evidence="4 5">
    <name type="scientific">Streptosporangium jomthongense</name>
    <dbReference type="NCBI Taxonomy" id="1193683"/>
    <lineage>
        <taxon>Bacteria</taxon>
        <taxon>Bacillati</taxon>
        <taxon>Actinomycetota</taxon>
        <taxon>Actinomycetes</taxon>
        <taxon>Streptosporangiales</taxon>
        <taxon>Streptosporangiaceae</taxon>
        <taxon>Streptosporangium</taxon>
    </lineage>
</organism>
<dbReference type="SUPFAM" id="SSF56655">
    <property type="entry name" value="Carbohydrate phosphatase"/>
    <property type="match status" value="1"/>
</dbReference>
<dbReference type="Pfam" id="PF00459">
    <property type="entry name" value="Inositol_P"/>
    <property type="match status" value="1"/>
</dbReference>
<evidence type="ECO:0000256" key="3">
    <source>
        <dbReference type="ARBA" id="ARBA00022842"/>
    </source>
</evidence>
<evidence type="ECO:0000256" key="1">
    <source>
        <dbReference type="ARBA" id="ARBA00022723"/>
    </source>
</evidence>
<dbReference type="PANTHER" id="PTHR20854:SF4">
    <property type="entry name" value="INOSITOL-1-MONOPHOSPHATASE-RELATED"/>
    <property type="match status" value="1"/>
</dbReference>
<dbReference type="InterPro" id="IPR000760">
    <property type="entry name" value="Inositol_monophosphatase-like"/>
</dbReference>
<reference evidence="5" key="1">
    <citation type="journal article" date="2019" name="Int. J. Syst. Evol. Microbiol.">
        <title>The Global Catalogue of Microorganisms (GCM) 10K type strain sequencing project: providing services to taxonomists for standard genome sequencing and annotation.</title>
        <authorList>
            <consortium name="The Broad Institute Genomics Platform"/>
            <consortium name="The Broad Institute Genome Sequencing Center for Infectious Disease"/>
            <person name="Wu L."/>
            <person name="Ma J."/>
        </authorList>
    </citation>
    <scope>NUCLEOTIDE SEQUENCE [LARGE SCALE GENOMIC DNA]</scope>
    <source>
        <strain evidence="5">TBRC 7912</strain>
    </source>
</reference>
<dbReference type="CDD" id="cd01637">
    <property type="entry name" value="IMPase_like"/>
    <property type="match status" value="1"/>
</dbReference>
<dbReference type="InterPro" id="IPR020583">
    <property type="entry name" value="Inositol_monoP_metal-BS"/>
</dbReference>
<keyword evidence="5" id="KW-1185">Reference proteome</keyword>
<keyword evidence="3" id="KW-0460">Magnesium</keyword>
<evidence type="ECO:0000313" key="4">
    <source>
        <dbReference type="EMBL" id="MFC3979153.1"/>
    </source>
</evidence>
<dbReference type="PANTHER" id="PTHR20854">
    <property type="entry name" value="INOSITOL MONOPHOSPHATASE"/>
    <property type="match status" value="1"/>
</dbReference>
<gene>
    <name evidence="4" type="ORF">ACFOYY_03415</name>
</gene>
<name>A0ABV8ES21_9ACTN</name>
<keyword evidence="1" id="KW-0479">Metal-binding</keyword>
<accession>A0ABV8ES21</accession>
<keyword evidence="2" id="KW-0378">Hydrolase</keyword>
<proteinExistence type="predicted"/>
<evidence type="ECO:0000256" key="2">
    <source>
        <dbReference type="ARBA" id="ARBA00022801"/>
    </source>
</evidence>
<dbReference type="EMBL" id="JBHSBC010000002">
    <property type="protein sequence ID" value="MFC3979153.1"/>
    <property type="molecule type" value="Genomic_DNA"/>
</dbReference>
<dbReference type="PROSITE" id="PS00629">
    <property type="entry name" value="IMP_1"/>
    <property type="match status" value="1"/>
</dbReference>
<comment type="caution">
    <text evidence="4">The sequence shown here is derived from an EMBL/GenBank/DDBJ whole genome shotgun (WGS) entry which is preliminary data.</text>
</comment>
<dbReference type="Gene3D" id="3.40.190.80">
    <property type="match status" value="1"/>
</dbReference>
<dbReference type="PRINTS" id="PR00377">
    <property type="entry name" value="IMPHPHTASES"/>
</dbReference>
<dbReference type="Gene3D" id="3.30.540.10">
    <property type="entry name" value="Fructose-1,6-Bisphosphatase, subunit A, domain 1"/>
    <property type="match status" value="1"/>
</dbReference>
<dbReference type="RefSeq" id="WP_386187751.1">
    <property type="nucleotide sequence ID" value="NZ_JBHSBC010000002.1"/>
</dbReference>
<evidence type="ECO:0000313" key="5">
    <source>
        <dbReference type="Proteomes" id="UP001595698"/>
    </source>
</evidence>
<protein>
    <submittedName>
        <fullName evidence="4">Inositol monophosphatase family protein</fullName>
    </submittedName>
</protein>
<dbReference type="Proteomes" id="UP001595698">
    <property type="component" value="Unassembled WGS sequence"/>
</dbReference>